<feature type="compositionally biased region" description="Basic and acidic residues" evidence="9">
    <location>
        <begin position="1"/>
        <end position="10"/>
    </location>
</feature>
<evidence type="ECO:0000256" key="8">
    <source>
        <dbReference type="ARBA" id="ARBA00031340"/>
    </source>
</evidence>
<reference evidence="12" key="1">
    <citation type="submission" date="2022-12" db="EMBL/GenBank/DDBJ databases">
        <title>Draft genome assemblies for two species of Escallonia (Escalloniales).</title>
        <authorList>
            <person name="Chanderbali A."/>
            <person name="Dervinis C."/>
            <person name="Anghel I."/>
            <person name="Soltis D."/>
            <person name="Soltis P."/>
            <person name="Zapata F."/>
        </authorList>
    </citation>
    <scope>NUCLEOTIDE SEQUENCE</scope>
    <source>
        <strain evidence="12">UCBG92.1500</strain>
        <tissue evidence="12">Leaf</tissue>
    </source>
</reference>
<dbReference type="InterPro" id="IPR048680">
    <property type="entry name" value="COG4_N"/>
</dbReference>
<organism evidence="12 13">
    <name type="scientific">Escallonia rubra</name>
    <dbReference type="NCBI Taxonomy" id="112253"/>
    <lineage>
        <taxon>Eukaryota</taxon>
        <taxon>Viridiplantae</taxon>
        <taxon>Streptophyta</taxon>
        <taxon>Embryophyta</taxon>
        <taxon>Tracheophyta</taxon>
        <taxon>Spermatophyta</taxon>
        <taxon>Magnoliopsida</taxon>
        <taxon>eudicotyledons</taxon>
        <taxon>Gunneridae</taxon>
        <taxon>Pentapetalae</taxon>
        <taxon>asterids</taxon>
        <taxon>campanulids</taxon>
        <taxon>Escalloniales</taxon>
        <taxon>Escalloniaceae</taxon>
        <taxon>Escallonia</taxon>
    </lineage>
</organism>
<keyword evidence="5" id="KW-0653">Protein transport</keyword>
<feature type="compositionally biased region" description="Low complexity" evidence="9">
    <location>
        <begin position="29"/>
        <end position="38"/>
    </location>
</feature>
<comment type="similarity">
    <text evidence="2">Belongs to the COG4 family.</text>
</comment>
<dbReference type="EMBL" id="JAVXUO010002514">
    <property type="protein sequence ID" value="KAK2972572.1"/>
    <property type="molecule type" value="Genomic_DNA"/>
</dbReference>
<evidence type="ECO:0000256" key="2">
    <source>
        <dbReference type="ARBA" id="ARBA00009215"/>
    </source>
</evidence>
<keyword evidence="13" id="KW-1185">Reference proteome</keyword>
<comment type="caution">
    <text evidence="12">The sequence shown here is derived from an EMBL/GenBank/DDBJ whole genome shotgun (WGS) entry which is preliminary data.</text>
</comment>
<evidence type="ECO:0000313" key="12">
    <source>
        <dbReference type="EMBL" id="KAK2972572.1"/>
    </source>
</evidence>
<dbReference type="Pfam" id="PF08318">
    <property type="entry name" value="COG4_m"/>
    <property type="match status" value="1"/>
</dbReference>
<dbReference type="GO" id="GO:0000139">
    <property type="term" value="C:Golgi membrane"/>
    <property type="evidence" value="ECO:0007669"/>
    <property type="project" value="UniProtKB-SubCell"/>
</dbReference>
<dbReference type="InterPro" id="IPR013167">
    <property type="entry name" value="COG4_M"/>
</dbReference>
<dbReference type="PANTHER" id="PTHR24016:SF0">
    <property type="entry name" value="CONSERVED OLIGOMERIC GOLGI COMPLEX SUBUNIT 4"/>
    <property type="match status" value="1"/>
</dbReference>
<keyword evidence="7" id="KW-0472">Membrane</keyword>
<dbReference type="InterPro" id="IPR048682">
    <property type="entry name" value="COG4"/>
</dbReference>
<keyword evidence="6" id="KW-0333">Golgi apparatus</keyword>
<evidence type="ECO:0000256" key="6">
    <source>
        <dbReference type="ARBA" id="ARBA00023034"/>
    </source>
</evidence>
<evidence type="ECO:0000256" key="5">
    <source>
        <dbReference type="ARBA" id="ARBA00022927"/>
    </source>
</evidence>
<evidence type="ECO:0000259" key="11">
    <source>
        <dbReference type="Pfam" id="PF20663"/>
    </source>
</evidence>
<dbReference type="Proteomes" id="UP001187471">
    <property type="component" value="Unassembled WGS sequence"/>
</dbReference>
<evidence type="ECO:0000313" key="13">
    <source>
        <dbReference type="Proteomes" id="UP001187471"/>
    </source>
</evidence>
<evidence type="ECO:0000256" key="9">
    <source>
        <dbReference type="SAM" id="MobiDB-lite"/>
    </source>
</evidence>
<keyword evidence="4" id="KW-0813">Transport</keyword>
<gene>
    <name evidence="12" type="ORF">RJ640_022423</name>
</gene>
<feature type="domain" description="COG4 transport protein middle alpha-helical bundle" evidence="10">
    <location>
        <begin position="218"/>
        <end position="255"/>
    </location>
</feature>
<dbReference type="GO" id="GO:0015031">
    <property type="term" value="P:protein transport"/>
    <property type="evidence" value="ECO:0007669"/>
    <property type="project" value="UniProtKB-KW"/>
</dbReference>
<name>A0AA88UEW2_9ASTE</name>
<dbReference type="AlphaFoldDB" id="A0AA88UEW2"/>
<feature type="domain" description="Conserved oligomeric Golgi complex subunit 4 N-terminal" evidence="11">
    <location>
        <begin position="90"/>
        <end position="178"/>
    </location>
</feature>
<evidence type="ECO:0000259" key="10">
    <source>
        <dbReference type="Pfam" id="PF08318"/>
    </source>
</evidence>
<evidence type="ECO:0000256" key="1">
    <source>
        <dbReference type="ARBA" id="ARBA00004395"/>
    </source>
</evidence>
<dbReference type="PANTHER" id="PTHR24016">
    <property type="entry name" value="CONSERVED OLIGOMERIC GOLGI COMPLEX SUBUNIT 4"/>
    <property type="match status" value="1"/>
</dbReference>
<feature type="region of interest" description="Disordered" evidence="9">
    <location>
        <begin position="1"/>
        <end position="52"/>
    </location>
</feature>
<proteinExistence type="inferred from homology"/>
<dbReference type="Pfam" id="PF20663">
    <property type="entry name" value="COG4_N"/>
    <property type="match status" value="1"/>
</dbReference>
<comment type="subcellular location">
    <subcellularLocation>
        <location evidence="1">Golgi apparatus membrane</location>
        <topology evidence="1">Peripheral membrane protein</topology>
    </subcellularLocation>
</comment>
<evidence type="ECO:0000256" key="4">
    <source>
        <dbReference type="ARBA" id="ARBA00022448"/>
    </source>
</evidence>
<accession>A0AA88UEW2</accession>
<sequence>MGPACEDTRHQTPSTRPHFGPTTPPHQSPSPSSHAVPSCQDHKRASQGTTGHTSRISHLNVLPQFLVLVGLQIRLIHLEKWRADLDRHLSSLLRSADVLHLVKFDSDLVLSNDESTSDLADRVSLKVRELDLAQSRVSHTLIRIDAIVERTACIDGVKKDFESAATFVQTFLQIDSKYKDFASDQREQLLASKKQLESIVRKRLSAAVDQRDHATILRFVRLYPPLGLEEEGLQAYVGYLKKVVSMRLRLEFDQLVELMEQSYSSSSVGNQGQRPEPSFLEVTAMQDVSLEQYSLQASWLNEISKS</sequence>
<protein>
    <recommendedName>
        <fullName evidence="3">Conserved oligomeric Golgi complex subunit 4</fullName>
    </recommendedName>
    <alternativeName>
        <fullName evidence="8">Component of oligomeric Golgi complex 4</fullName>
    </alternativeName>
</protein>
<evidence type="ECO:0000256" key="3">
    <source>
        <dbReference type="ARBA" id="ARBA00020975"/>
    </source>
</evidence>
<evidence type="ECO:0000256" key="7">
    <source>
        <dbReference type="ARBA" id="ARBA00023136"/>
    </source>
</evidence>